<dbReference type="PANTHER" id="PTHR43806:SF11">
    <property type="entry name" value="CEREVISIN-RELATED"/>
    <property type="match status" value="1"/>
</dbReference>
<feature type="domain" description="Peptidase S8/S53" evidence="9">
    <location>
        <begin position="71"/>
        <end position="340"/>
    </location>
</feature>
<dbReference type="KEGG" id="cik:H0194_07650"/>
<evidence type="ECO:0000313" key="10">
    <source>
        <dbReference type="EMBL" id="QNE88951.1"/>
    </source>
</evidence>
<gene>
    <name evidence="10" type="ORF">H0194_07650</name>
</gene>
<dbReference type="GO" id="GO:0004252">
    <property type="term" value="F:serine-type endopeptidase activity"/>
    <property type="evidence" value="ECO:0007669"/>
    <property type="project" value="UniProtKB-UniRule"/>
</dbReference>
<keyword evidence="8" id="KW-1133">Transmembrane helix</keyword>
<evidence type="ECO:0000259" key="9">
    <source>
        <dbReference type="Pfam" id="PF00082"/>
    </source>
</evidence>
<dbReference type="InterPro" id="IPR023827">
    <property type="entry name" value="Peptidase_S8_Asp-AS"/>
</dbReference>
<dbReference type="AlphaFoldDB" id="A0A7G7CMY5"/>
<evidence type="ECO:0000256" key="4">
    <source>
        <dbReference type="ARBA" id="ARBA00022825"/>
    </source>
</evidence>
<dbReference type="InterPro" id="IPR000209">
    <property type="entry name" value="Peptidase_S8/S53_dom"/>
</dbReference>
<dbReference type="Gene3D" id="3.40.50.200">
    <property type="entry name" value="Peptidase S8/S53 domain"/>
    <property type="match status" value="1"/>
</dbReference>
<feature type="region of interest" description="Disordered" evidence="7">
    <location>
        <begin position="34"/>
        <end position="59"/>
    </location>
</feature>
<keyword evidence="3 5" id="KW-0378">Hydrolase</keyword>
<dbReference type="PANTHER" id="PTHR43806">
    <property type="entry name" value="PEPTIDASE S8"/>
    <property type="match status" value="1"/>
</dbReference>
<keyword evidence="8" id="KW-0472">Membrane</keyword>
<keyword evidence="8" id="KW-0812">Transmembrane</keyword>
<organism evidence="10 11">
    <name type="scientific">Corynebacterium incognita</name>
    <dbReference type="NCBI Taxonomy" id="2754725"/>
    <lineage>
        <taxon>Bacteria</taxon>
        <taxon>Bacillati</taxon>
        <taxon>Actinomycetota</taxon>
        <taxon>Actinomycetes</taxon>
        <taxon>Mycobacteriales</taxon>
        <taxon>Corynebacteriaceae</taxon>
        <taxon>Corynebacterium</taxon>
    </lineage>
</organism>
<dbReference type="Proteomes" id="UP000515743">
    <property type="component" value="Chromosome"/>
</dbReference>
<dbReference type="PROSITE" id="PS00138">
    <property type="entry name" value="SUBTILASE_SER"/>
    <property type="match status" value="1"/>
</dbReference>
<dbReference type="InterPro" id="IPR023828">
    <property type="entry name" value="Peptidase_S8_Ser-AS"/>
</dbReference>
<feature type="active site" description="Charge relay system" evidence="5">
    <location>
        <position position="80"/>
    </location>
</feature>
<sequence>MTTHTSPLPLTSLAHGLLALLLVGTLSDVAPAAAREPDKPCTRPATAKELSPRPTREQRDYRARLHALATGEGITVAVIDTGVAKHPQLRHLDAGPDLVTPDDPQPFLDCDGHGTVVAGVIAAHDSGIAPDARVLSVRQTSAHYRREDPATDDGDRNEENQARQRAAGSLASLAQAIDEAVEHKADVINVSVVSCVPARVAATLDTRALDKALARAEEADAVVVAAAGNKGSHCQPGWVVYPAHEETVLAVGALDSPATTADYSIPAPRAPLSAAGVVPVGLSPDATGWARGTITDSREEKPFAGTSFAAPLVSGTVALLKHRHPSLSAAAIRELLHDHAHPVTGYVDALGVVSAATEPYRAASPDSAGAPTATIEIAPAAHAQQSAALRRAGRCLSALALLIACGAFMLGTTRRWRTRQSAKKDTRQRRK</sequence>
<dbReference type="SUPFAM" id="SSF52743">
    <property type="entry name" value="Subtilisin-like"/>
    <property type="match status" value="1"/>
</dbReference>
<dbReference type="PRINTS" id="PR00723">
    <property type="entry name" value="SUBTILISIN"/>
</dbReference>
<evidence type="ECO:0000256" key="5">
    <source>
        <dbReference type="PROSITE-ProRule" id="PRU01240"/>
    </source>
</evidence>
<accession>A0A7G7CMY5</accession>
<dbReference type="PROSITE" id="PS51892">
    <property type="entry name" value="SUBTILASE"/>
    <property type="match status" value="1"/>
</dbReference>
<feature type="transmembrane region" description="Helical" evidence="8">
    <location>
        <begin position="396"/>
        <end position="413"/>
    </location>
</feature>
<dbReference type="PROSITE" id="PS00136">
    <property type="entry name" value="SUBTILASE_ASP"/>
    <property type="match status" value="1"/>
</dbReference>
<evidence type="ECO:0000256" key="1">
    <source>
        <dbReference type="ARBA" id="ARBA00011073"/>
    </source>
</evidence>
<evidence type="ECO:0000256" key="3">
    <source>
        <dbReference type="ARBA" id="ARBA00022801"/>
    </source>
</evidence>
<dbReference type="InterPro" id="IPR036852">
    <property type="entry name" value="Peptidase_S8/S53_dom_sf"/>
</dbReference>
<dbReference type="GO" id="GO:0006508">
    <property type="term" value="P:proteolysis"/>
    <property type="evidence" value="ECO:0007669"/>
    <property type="project" value="UniProtKB-KW"/>
</dbReference>
<dbReference type="InterPro" id="IPR050131">
    <property type="entry name" value="Peptidase_S8_subtilisin-like"/>
</dbReference>
<feature type="compositionally biased region" description="Basic and acidic residues" evidence="7">
    <location>
        <begin position="144"/>
        <end position="162"/>
    </location>
</feature>
<reference evidence="10 11" key="1">
    <citation type="submission" date="2020-07" db="EMBL/GenBank/DDBJ databases">
        <title>Complete genome and description of Corynebacterium incognita strain Marseille-Q3630 sp. nov.</title>
        <authorList>
            <person name="Boxberger M."/>
        </authorList>
    </citation>
    <scope>NUCLEOTIDE SEQUENCE [LARGE SCALE GENOMIC DNA]</scope>
    <source>
        <strain evidence="10 11">Marseille-Q3630</strain>
    </source>
</reference>
<dbReference type="PROSITE" id="PS00137">
    <property type="entry name" value="SUBTILASE_HIS"/>
    <property type="match status" value="1"/>
</dbReference>
<feature type="active site" description="Charge relay system" evidence="5">
    <location>
        <position position="307"/>
    </location>
</feature>
<dbReference type="InterPro" id="IPR022398">
    <property type="entry name" value="Peptidase_S8_His-AS"/>
</dbReference>
<dbReference type="InterPro" id="IPR015500">
    <property type="entry name" value="Peptidase_S8_subtilisin-rel"/>
</dbReference>
<feature type="active site" description="Charge relay system" evidence="5">
    <location>
        <position position="113"/>
    </location>
</feature>
<evidence type="ECO:0000256" key="2">
    <source>
        <dbReference type="ARBA" id="ARBA00022670"/>
    </source>
</evidence>
<protein>
    <submittedName>
        <fullName evidence="10">S8 family serine peptidase</fullName>
    </submittedName>
</protein>
<keyword evidence="4 5" id="KW-0720">Serine protease</keyword>
<proteinExistence type="inferred from homology"/>
<evidence type="ECO:0000256" key="6">
    <source>
        <dbReference type="RuleBase" id="RU003355"/>
    </source>
</evidence>
<evidence type="ECO:0000313" key="11">
    <source>
        <dbReference type="Proteomes" id="UP000515743"/>
    </source>
</evidence>
<keyword evidence="2 5" id="KW-0645">Protease</keyword>
<evidence type="ECO:0000256" key="7">
    <source>
        <dbReference type="SAM" id="MobiDB-lite"/>
    </source>
</evidence>
<evidence type="ECO:0000256" key="8">
    <source>
        <dbReference type="SAM" id="Phobius"/>
    </source>
</evidence>
<keyword evidence="11" id="KW-1185">Reference proteome</keyword>
<dbReference type="Pfam" id="PF00082">
    <property type="entry name" value="Peptidase_S8"/>
    <property type="match status" value="1"/>
</dbReference>
<feature type="compositionally biased region" description="Basic and acidic residues" evidence="7">
    <location>
        <begin position="50"/>
        <end position="59"/>
    </location>
</feature>
<name>A0A7G7CMY5_9CORY</name>
<dbReference type="RefSeq" id="WP_185175337.1">
    <property type="nucleotide sequence ID" value="NZ_CP059404.1"/>
</dbReference>
<feature type="region of interest" description="Disordered" evidence="7">
    <location>
        <begin position="139"/>
        <end position="165"/>
    </location>
</feature>
<dbReference type="EMBL" id="CP059404">
    <property type="protein sequence ID" value="QNE88951.1"/>
    <property type="molecule type" value="Genomic_DNA"/>
</dbReference>
<comment type="similarity">
    <text evidence="1 5 6">Belongs to the peptidase S8 family.</text>
</comment>